<dbReference type="GO" id="GO:0007606">
    <property type="term" value="P:sensory perception of chemical stimulus"/>
    <property type="evidence" value="ECO:0007669"/>
    <property type="project" value="UniProtKB-ARBA"/>
</dbReference>
<keyword evidence="7 13" id="KW-1133">Transmembrane helix</keyword>
<feature type="transmembrane region" description="Helical" evidence="13">
    <location>
        <begin position="154"/>
        <end position="177"/>
    </location>
</feature>
<comment type="function">
    <text evidence="1">Putative pheromone receptor.</text>
</comment>
<comment type="caution">
    <text evidence="15">The sequence shown here is derived from an EMBL/GenBank/DDBJ whole genome shotgun (WGS) entry which is preliminary data.</text>
</comment>
<evidence type="ECO:0000256" key="10">
    <source>
        <dbReference type="ARBA" id="ARBA00023170"/>
    </source>
</evidence>
<feature type="transmembrane region" description="Helical" evidence="13">
    <location>
        <begin position="257"/>
        <end position="277"/>
    </location>
</feature>
<evidence type="ECO:0000256" key="1">
    <source>
        <dbReference type="ARBA" id="ARBA00003878"/>
    </source>
</evidence>
<dbReference type="PROSITE" id="PS50262">
    <property type="entry name" value="G_PROTEIN_RECEP_F1_2"/>
    <property type="match status" value="1"/>
</dbReference>
<evidence type="ECO:0000313" key="15">
    <source>
        <dbReference type="EMBL" id="KAF0879918.1"/>
    </source>
</evidence>
<comment type="similarity">
    <text evidence="3 13">Belongs to the G-protein coupled receptor 1 family.</text>
</comment>
<feature type="non-terminal residue" evidence="15">
    <location>
        <position position="280"/>
    </location>
</feature>
<dbReference type="FunFam" id="1.20.1070.10:FF:000033">
    <property type="entry name" value="Vomeronasal type-1 receptor"/>
    <property type="match status" value="1"/>
</dbReference>
<keyword evidence="8 13" id="KW-0297">G-protein coupled receptor</keyword>
<dbReference type="SUPFAM" id="SSF81321">
    <property type="entry name" value="Family A G protein-coupled receptor-like"/>
    <property type="match status" value="1"/>
</dbReference>
<feature type="transmembrane region" description="Helical" evidence="13">
    <location>
        <begin position="227"/>
        <end position="251"/>
    </location>
</feature>
<keyword evidence="16" id="KW-1185">Reference proteome</keyword>
<keyword evidence="12 13" id="KW-0807">Transducer</keyword>
<evidence type="ECO:0000256" key="11">
    <source>
        <dbReference type="ARBA" id="ARBA00023180"/>
    </source>
</evidence>
<comment type="subcellular location">
    <subcellularLocation>
        <location evidence="2 13">Cell membrane</location>
        <topology evidence="2 13">Multi-pass membrane protein</topology>
    </subcellularLocation>
</comment>
<dbReference type="Pfam" id="PF03402">
    <property type="entry name" value="V1R"/>
    <property type="match status" value="1"/>
</dbReference>
<name>A0A6G1AVX3_CROCR</name>
<feature type="transmembrane region" description="Helical" evidence="13">
    <location>
        <begin position="121"/>
        <end position="142"/>
    </location>
</feature>
<evidence type="ECO:0000256" key="2">
    <source>
        <dbReference type="ARBA" id="ARBA00004651"/>
    </source>
</evidence>
<feature type="non-terminal residue" evidence="15">
    <location>
        <position position="1"/>
    </location>
</feature>
<dbReference type="PANTHER" id="PTHR24062">
    <property type="entry name" value="VOMERONASAL TYPE-1 RECEPTOR"/>
    <property type="match status" value="1"/>
</dbReference>
<evidence type="ECO:0000256" key="12">
    <source>
        <dbReference type="ARBA" id="ARBA00023224"/>
    </source>
</evidence>
<keyword evidence="5 13" id="KW-0589">Pheromone response</keyword>
<dbReference type="AlphaFoldDB" id="A0A6G1AVX3"/>
<keyword evidence="10 13" id="KW-0675">Receptor</keyword>
<keyword evidence="4 13" id="KW-1003">Cell membrane</keyword>
<dbReference type="InterPro" id="IPR017452">
    <property type="entry name" value="GPCR_Rhodpsn_7TM"/>
</dbReference>
<evidence type="ECO:0000256" key="7">
    <source>
        <dbReference type="ARBA" id="ARBA00022989"/>
    </source>
</evidence>
<feature type="domain" description="G-protein coupled receptors family 1 profile" evidence="14">
    <location>
        <begin position="13"/>
        <end position="276"/>
    </location>
</feature>
<keyword evidence="9 13" id="KW-0472">Membrane</keyword>
<dbReference type="EMBL" id="VOAJ01003451">
    <property type="protein sequence ID" value="KAF0879918.1"/>
    <property type="molecule type" value="Genomic_DNA"/>
</dbReference>
<protein>
    <recommendedName>
        <fullName evidence="13">Vomeronasal type-1 receptor</fullName>
    </recommendedName>
</protein>
<dbReference type="Proteomes" id="UP000475037">
    <property type="component" value="Unassembled WGS sequence"/>
</dbReference>
<feature type="transmembrane region" description="Helical" evidence="13">
    <location>
        <begin position="36"/>
        <end position="60"/>
    </location>
</feature>
<dbReference type="GO" id="GO:0005886">
    <property type="term" value="C:plasma membrane"/>
    <property type="evidence" value="ECO:0007669"/>
    <property type="project" value="UniProtKB-SubCell"/>
</dbReference>
<dbReference type="GO" id="GO:0019236">
    <property type="term" value="P:response to pheromone"/>
    <property type="evidence" value="ECO:0007669"/>
    <property type="project" value="UniProtKB-KW"/>
</dbReference>
<evidence type="ECO:0000256" key="6">
    <source>
        <dbReference type="ARBA" id="ARBA00022692"/>
    </source>
</evidence>
<proteinExistence type="inferred from homology"/>
<sequence>IILLSLTGPGIGGNFYLFASRVYIFVTGPKKKPVDLILIHLAFTNIMTLCARGIFDMIAFHFSNFVDSAGCKTMLYLERVARGLSICTTCLLSMVQAVTISHRTSSWRKLKPQTAWQVLPFLLLFWIFNSLISSNLLYYITATKSTNGSVITPYVGYCSIQPSGLAVRWLFLTLMALRDIIFQSLMGWSSGYMAFRLHKHHQSVLYLQSSRFQRNPSPEMRATQRALILMTCFLLFYWADFIVSFCIGSLLTKDYTVLSIKLFLTPGYASLSPFLLISRD</sequence>
<evidence type="ECO:0000313" key="16">
    <source>
        <dbReference type="Proteomes" id="UP000475037"/>
    </source>
</evidence>
<evidence type="ECO:0000256" key="4">
    <source>
        <dbReference type="ARBA" id="ARBA00022475"/>
    </source>
</evidence>
<evidence type="ECO:0000256" key="13">
    <source>
        <dbReference type="RuleBase" id="RU364061"/>
    </source>
</evidence>
<evidence type="ECO:0000256" key="5">
    <source>
        <dbReference type="ARBA" id="ARBA00022507"/>
    </source>
</evidence>
<accession>A0A6G1AVX3</accession>
<dbReference type="GO" id="GO:0016503">
    <property type="term" value="F:pheromone receptor activity"/>
    <property type="evidence" value="ECO:0007669"/>
    <property type="project" value="InterPro"/>
</dbReference>
<gene>
    <name evidence="15" type="primary">Vn1r4_2</name>
    <name evidence="15" type="ORF">FOF47_R00380</name>
</gene>
<feature type="transmembrane region" description="Helical" evidence="13">
    <location>
        <begin position="6"/>
        <end position="24"/>
    </location>
</feature>
<reference evidence="15 16" key="1">
    <citation type="submission" date="2019-11" db="EMBL/GenBank/DDBJ databases">
        <authorList>
            <person name="Yang C."/>
            <person name="Li F."/>
        </authorList>
    </citation>
    <scope>NUCLEOTIDE SEQUENCE [LARGE SCALE GENOMIC DNA]</scope>
    <source>
        <strain evidence="15">KB4526</strain>
        <tissue evidence="15">Muscle</tissue>
    </source>
</reference>
<dbReference type="PRINTS" id="PR01534">
    <property type="entry name" value="VOMERONASL1R"/>
</dbReference>
<evidence type="ECO:0000256" key="9">
    <source>
        <dbReference type="ARBA" id="ARBA00023136"/>
    </source>
</evidence>
<keyword evidence="11" id="KW-0325">Glycoprotein</keyword>
<evidence type="ECO:0000259" key="14">
    <source>
        <dbReference type="PROSITE" id="PS50262"/>
    </source>
</evidence>
<dbReference type="InterPro" id="IPR004072">
    <property type="entry name" value="Vmron_rcpt_1"/>
</dbReference>
<keyword evidence="6 13" id="KW-0812">Transmembrane</keyword>
<organism evidence="15 16">
    <name type="scientific">Crocuta crocuta</name>
    <name type="common">Spotted hyena</name>
    <dbReference type="NCBI Taxonomy" id="9678"/>
    <lineage>
        <taxon>Eukaryota</taxon>
        <taxon>Metazoa</taxon>
        <taxon>Chordata</taxon>
        <taxon>Craniata</taxon>
        <taxon>Vertebrata</taxon>
        <taxon>Euteleostomi</taxon>
        <taxon>Mammalia</taxon>
        <taxon>Eutheria</taxon>
        <taxon>Laurasiatheria</taxon>
        <taxon>Carnivora</taxon>
        <taxon>Feliformia</taxon>
        <taxon>Hyaenidae</taxon>
        <taxon>Crocuta</taxon>
    </lineage>
</organism>
<evidence type="ECO:0000256" key="8">
    <source>
        <dbReference type="ARBA" id="ARBA00023040"/>
    </source>
</evidence>
<dbReference type="Gene3D" id="1.20.1070.10">
    <property type="entry name" value="Rhodopsin 7-helix transmembrane proteins"/>
    <property type="match status" value="1"/>
</dbReference>
<evidence type="ECO:0000256" key="3">
    <source>
        <dbReference type="ARBA" id="ARBA00010663"/>
    </source>
</evidence>